<dbReference type="InterPro" id="IPR036691">
    <property type="entry name" value="Endo/exonu/phosph_ase_sf"/>
</dbReference>
<dbReference type="GO" id="GO:0003824">
    <property type="term" value="F:catalytic activity"/>
    <property type="evidence" value="ECO:0007669"/>
    <property type="project" value="InterPro"/>
</dbReference>
<protein>
    <recommendedName>
        <fullName evidence="1">Endonuclease/exonuclease/phosphatase domain-containing protein</fullName>
    </recommendedName>
</protein>
<feature type="domain" description="Endonuclease/exonuclease/phosphatase" evidence="1">
    <location>
        <begin position="6"/>
        <end position="252"/>
    </location>
</feature>
<dbReference type="Pfam" id="PF03372">
    <property type="entry name" value="Exo_endo_phos"/>
    <property type="match status" value="1"/>
</dbReference>
<gene>
    <name evidence="2" type="ORF">SAMN06265795_11253</name>
</gene>
<proteinExistence type="predicted"/>
<evidence type="ECO:0000313" key="3">
    <source>
        <dbReference type="Proteomes" id="UP000198284"/>
    </source>
</evidence>
<dbReference type="Gene3D" id="3.60.10.10">
    <property type="entry name" value="Endonuclease/exonuclease/phosphatase"/>
    <property type="match status" value="1"/>
</dbReference>
<dbReference type="RefSeq" id="WP_143131322.1">
    <property type="nucleotide sequence ID" value="NZ_FZOT01000012.1"/>
</dbReference>
<dbReference type="InterPro" id="IPR005135">
    <property type="entry name" value="Endo/exonuclease/phosphatase"/>
</dbReference>
<accession>A0A239JB61</accession>
<dbReference type="EMBL" id="FZOT01000012">
    <property type="protein sequence ID" value="SNT03121.1"/>
    <property type="molecule type" value="Genomic_DNA"/>
</dbReference>
<name>A0A239JB61_9BURK</name>
<keyword evidence="3" id="KW-1185">Reference proteome</keyword>
<dbReference type="SUPFAM" id="SSF56219">
    <property type="entry name" value="DNase I-like"/>
    <property type="match status" value="1"/>
</dbReference>
<dbReference type="OrthoDB" id="9813425at2"/>
<evidence type="ECO:0000313" key="2">
    <source>
        <dbReference type="EMBL" id="SNT03121.1"/>
    </source>
</evidence>
<organism evidence="2 3">
    <name type="scientific">Noviherbaspirillum humi</name>
    <dbReference type="NCBI Taxonomy" id="1688639"/>
    <lineage>
        <taxon>Bacteria</taxon>
        <taxon>Pseudomonadati</taxon>
        <taxon>Pseudomonadota</taxon>
        <taxon>Betaproteobacteria</taxon>
        <taxon>Burkholderiales</taxon>
        <taxon>Oxalobacteraceae</taxon>
        <taxon>Noviherbaspirillum</taxon>
    </lineage>
</organism>
<dbReference type="AlphaFoldDB" id="A0A239JB61"/>
<evidence type="ECO:0000259" key="1">
    <source>
        <dbReference type="Pfam" id="PF03372"/>
    </source>
</evidence>
<sequence>MITRIVTWNLNHHRQSAIQRKATWNFLVGLKADFALLQECVPSEWPANRVVFKDGGIGGRRSWGSAVVSFNHDLEELSTIRLKSTGRLASLCNTWPGSVAIAYAPSLALSLVSLYGLIDNGYAITTVHRQLSDLTPLFDSTCYRSRIVVGGDFNISTQFRSPDGERHRNAFERLQTLGMVDAIALNRPPREPLADCPCSDKPCSHIHTQRHNVSKVPWQNDYMYVGKKLAPNVVACYPIDGGSPGSWQYSDHCPIMLEVEF</sequence>
<reference evidence="2 3" key="1">
    <citation type="submission" date="2017-06" db="EMBL/GenBank/DDBJ databases">
        <authorList>
            <person name="Kim H.J."/>
            <person name="Triplett B.A."/>
        </authorList>
    </citation>
    <scope>NUCLEOTIDE SEQUENCE [LARGE SCALE GENOMIC DNA]</scope>
    <source>
        <strain evidence="2 3">U15</strain>
    </source>
</reference>
<dbReference type="Proteomes" id="UP000198284">
    <property type="component" value="Unassembled WGS sequence"/>
</dbReference>